<evidence type="ECO:0000313" key="15">
    <source>
        <dbReference type="EMBL" id="RVU39385.1"/>
    </source>
</evidence>
<gene>
    <name evidence="12" type="primary">tmk</name>
    <name evidence="15" type="ORF">EOI86_09135</name>
</gene>
<feature type="region of interest" description="Disordered" evidence="13">
    <location>
        <begin position="1"/>
        <end position="25"/>
    </location>
</feature>
<dbReference type="GO" id="GO:0005829">
    <property type="term" value="C:cytosol"/>
    <property type="evidence" value="ECO:0007669"/>
    <property type="project" value="TreeGrafter"/>
</dbReference>
<evidence type="ECO:0000256" key="6">
    <source>
        <dbReference type="ARBA" id="ARBA00022741"/>
    </source>
</evidence>
<proteinExistence type="inferred from homology"/>
<dbReference type="CDD" id="cd01672">
    <property type="entry name" value="TMPK"/>
    <property type="match status" value="1"/>
</dbReference>
<dbReference type="InterPro" id="IPR018095">
    <property type="entry name" value="Thymidylate_kin_CS"/>
</dbReference>
<dbReference type="Pfam" id="PF02223">
    <property type="entry name" value="Thymidylate_kin"/>
    <property type="match status" value="1"/>
</dbReference>
<evidence type="ECO:0000256" key="7">
    <source>
        <dbReference type="ARBA" id="ARBA00022777"/>
    </source>
</evidence>
<evidence type="ECO:0000256" key="5">
    <source>
        <dbReference type="ARBA" id="ARBA00022727"/>
    </source>
</evidence>
<dbReference type="PROSITE" id="PS01331">
    <property type="entry name" value="THYMIDYLATE_KINASE"/>
    <property type="match status" value="1"/>
</dbReference>
<comment type="function">
    <text evidence="11 12">Phosphorylation of dTMP to form dTDP in both de novo and salvage pathways of dTTP synthesis.</text>
</comment>
<dbReference type="Gene3D" id="3.40.50.300">
    <property type="entry name" value="P-loop containing nucleotide triphosphate hydrolases"/>
    <property type="match status" value="1"/>
</dbReference>
<dbReference type="FunFam" id="3.40.50.300:FF:000225">
    <property type="entry name" value="Thymidylate kinase"/>
    <property type="match status" value="1"/>
</dbReference>
<dbReference type="GO" id="GO:0006227">
    <property type="term" value="P:dUDP biosynthetic process"/>
    <property type="evidence" value="ECO:0007669"/>
    <property type="project" value="TreeGrafter"/>
</dbReference>
<comment type="caution">
    <text evidence="15">The sequence shown here is derived from an EMBL/GenBank/DDBJ whole genome shotgun (WGS) entry which is preliminary data.</text>
</comment>
<keyword evidence="6 12" id="KW-0547">Nucleotide-binding</keyword>
<keyword evidence="7 12" id="KW-0418">Kinase</keyword>
<dbReference type="PANTHER" id="PTHR10344">
    <property type="entry name" value="THYMIDYLATE KINASE"/>
    <property type="match status" value="1"/>
</dbReference>
<comment type="catalytic activity">
    <reaction evidence="10 12">
        <text>dTMP + ATP = dTDP + ADP</text>
        <dbReference type="Rhea" id="RHEA:13517"/>
        <dbReference type="ChEBI" id="CHEBI:30616"/>
        <dbReference type="ChEBI" id="CHEBI:58369"/>
        <dbReference type="ChEBI" id="CHEBI:63528"/>
        <dbReference type="ChEBI" id="CHEBI:456216"/>
        <dbReference type="EC" id="2.7.4.9"/>
    </reaction>
</comment>
<evidence type="ECO:0000256" key="10">
    <source>
        <dbReference type="ARBA" id="ARBA00048743"/>
    </source>
</evidence>
<reference evidence="16" key="1">
    <citation type="submission" date="2019-01" db="EMBL/GenBank/DDBJ databases">
        <title>Gri0909 isolated from a small marine red alga.</title>
        <authorList>
            <person name="Kim J."/>
            <person name="Jeong S.E."/>
            <person name="Jeon C.O."/>
        </authorList>
    </citation>
    <scope>NUCLEOTIDE SEQUENCE [LARGE SCALE GENOMIC DNA]</scope>
    <source>
        <strain evidence="16">Gri0909</strain>
    </source>
</reference>
<evidence type="ECO:0000256" key="8">
    <source>
        <dbReference type="ARBA" id="ARBA00022840"/>
    </source>
</evidence>
<dbReference type="RefSeq" id="WP_127764756.1">
    <property type="nucleotide sequence ID" value="NZ_SADE01000001.1"/>
</dbReference>
<dbReference type="HAMAP" id="MF_00165">
    <property type="entry name" value="Thymidylate_kinase"/>
    <property type="match status" value="1"/>
</dbReference>
<dbReference type="InterPro" id="IPR018094">
    <property type="entry name" value="Thymidylate_kinase"/>
</dbReference>
<keyword evidence="8 12" id="KW-0067">ATP-binding</keyword>
<evidence type="ECO:0000256" key="12">
    <source>
        <dbReference type="HAMAP-Rule" id="MF_00165"/>
    </source>
</evidence>
<dbReference type="GO" id="GO:0006233">
    <property type="term" value="P:dTDP biosynthetic process"/>
    <property type="evidence" value="ECO:0007669"/>
    <property type="project" value="InterPro"/>
</dbReference>
<accession>A0A437QXX8</accession>
<evidence type="ECO:0000256" key="3">
    <source>
        <dbReference type="ARBA" id="ARBA00017144"/>
    </source>
</evidence>
<evidence type="ECO:0000256" key="9">
    <source>
        <dbReference type="ARBA" id="ARBA00029962"/>
    </source>
</evidence>
<dbReference type="GO" id="GO:0005524">
    <property type="term" value="F:ATP binding"/>
    <property type="evidence" value="ECO:0007669"/>
    <property type="project" value="UniProtKB-UniRule"/>
</dbReference>
<dbReference type="NCBIfam" id="TIGR00041">
    <property type="entry name" value="DTMP_kinase"/>
    <property type="match status" value="1"/>
</dbReference>
<keyword evidence="4 12" id="KW-0808">Transferase</keyword>
<evidence type="ECO:0000256" key="13">
    <source>
        <dbReference type="SAM" id="MobiDB-lite"/>
    </source>
</evidence>
<evidence type="ECO:0000256" key="1">
    <source>
        <dbReference type="ARBA" id="ARBA00009776"/>
    </source>
</evidence>
<dbReference type="SUPFAM" id="SSF52540">
    <property type="entry name" value="P-loop containing nucleoside triphosphate hydrolases"/>
    <property type="match status" value="1"/>
</dbReference>
<evidence type="ECO:0000313" key="16">
    <source>
        <dbReference type="Proteomes" id="UP000287447"/>
    </source>
</evidence>
<name>A0A437QXX8_9PROT</name>
<dbReference type="Proteomes" id="UP000287447">
    <property type="component" value="Unassembled WGS sequence"/>
</dbReference>
<evidence type="ECO:0000256" key="2">
    <source>
        <dbReference type="ARBA" id="ARBA00012980"/>
    </source>
</evidence>
<dbReference type="InterPro" id="IPR039430">
    <property type="entry name" value="Thymidylate_kin-like_dom"/>
</dbReference>
<dbReference type="AlphaFoldDB" id="A0A437QXX8"/>
<protein>
    <recommendedName>
        <fullName evidence="3 12">Thymidylate kinase</fullName>
        <ecNumber evidence="2 12">2.7.4.9</ecNumber>
    </recommendedName>
    <alternativeName>
        <fullName evidence="9 12">dTMP kinase</fullName>
    </alternativeName>
</protein>
<evidence type="ECO:0000259" key="14">
    <source>
        <dbReference type="Pfam" id="PF02223"/>
    </source>
</evidence>
<dbReference type="GO" id="GO:0004798">
    <property type="term" value="F:dTMP kinase activity"/>
    <property type="evidence" value="ECO:0007669"/>
    <property type="project" value="UniProtKB-UniRule"/>
</dbReference>
<dbReference type="OrthoDB" id="9774907at2"/>
<sequence length="223" mass="24091">MRDGSGTASRGPRGRLITFEGGEGAGKSTQLSLLAKALKKRGVDVVETREPGGSPGAEAIRALLLDPENKGWPAMTEALLHFAARCDHMSRVVEPALASGKWVLCDRFTDSTMAYQGVAQGLGSSVIEQLSALTLKGRKPDLTIVLDLDPEIGLKRISERGDAPTRYDLMDIAFHRRLREAFLMIVRSDPGRCVVVDATYSEDFVAEMVSGAVTSRLEMDLAS</sequence>
<feature type="domain" description="Thymidylate kinase-like" evidence="14">
    <location>
        <begin position="19"/>
        <end position="207"/>
    </location>
</feature>
<comment type="similarity">
    <text evidence="1 12">Belongs to the thymidylate kinase family.</text>
</comment>
<organism evidence="15 16">
    <name type="scientific">Hwanghaeella grinnelliae</name>
    <dbReference type="NCBI Taxonomy" id="2500179"/>
    <lineage>
        <taxon>Bacteria</taxon>
        <taxon>Pseudomonadati</taxon>
        <taxon>Pseudomonadota</taxon>
        <taxon>Alphaproteobacteria</taxon>
        <taxon>Rhodospirillales</taxon>
        <taxon>Rhodospirillaceae</taxon>
        <taxon>Hwanghaeella</taxon>
    </lineage>
</organism>
<dbReference type="GO" id="GO:0006235">
    <property type="term" value="P:dTTP biosynthetic process"/>
    <property type="evidence" value="ECO:0007669"/>
    <property type="project" value="UniProtKB-UniRule"/>
</dbReference>
<dbReference type="EC" id="2.7.4.9" evidence="2 12"/>
<evidence type="ECO:0000256" key="11">
    <source>
        <dbReference type="ARBA" id="ARBA00057735"/>
    </source>
</evidence>
<keyword evidence="5 12" id="KW-0545">Nucleotide biosynthesis</keyword>
<dbReference type="InterPro" id="IPR027417">
    <property type="entry name" value="P-loop_NTPase"/>
</dbReference>
<feature type="binding site" evidence="12">
    <location>
        <begin position="21"/>
        <end position="28"/>
    </location>
    <ligand>
        <name>ATP</name>
        <dbReference type="ChEBI" id="CHEBI:30616"/>
    </ligand>
</feature>
<dbReference type="PANTHER" id="PTHR10344:SF4">
    <property type="entry name" value="UMP-CMP KINASE 2, MITOCHONDRIAL"/>
    <property type="match status" value="1"/>
</dbReference>
<keyword evidence="16" id="KW-1185">Reference proteome</keyword>
<dbReference type="EMBL" id="SADE01000001">
    <property type="protein sequence ID" value="RVU39385.1"/>
    <property type="molecule type" value="Genomic_DNA"/>
</dbReference>
<evidence type="ECO:0000256" key="4">
    <source>
        <dbReference type="ARBA" id="ARBA00022679"/>
    </source>
</evidence>